<evidence type="ECO:0000313" key="2">
    <source>
        <dbReference type="Proteomes" id="UP000008549"/>
    </source>
</evidence>
<accession>B6IFD0</accession>
<proteinExistence type="predicted"/>
<dbReference type="RefSeq" id="XP_045098181.1">
    <property type="nucleotide sequence ID" value="XM_045242597.1"/>
</dbReference>
<evidence type="ECO:0000313" key="1">
    <source>
        <dbReference type="EMBL" id="CAR98610.1"/>
    </source>
</evidence>
<dbReference type="GeneID" id="68917129"/>
<sequence length="58" mass="6678">MPNGFWSGDLWQEKHHHVVVESENAKLNDPDDLESHDDHETVVNEFGYENGVAENFVL</sequence>
<protein>
    <submittedName>
        <fullName evidence="1">Protein CBG25646</fullName>
    </submittedName>
</protein>
<dbReference type="InParanoid" id="B6IFD0"/>
<dbReference type="CTD" id="68917129"/>
<gene>
    <name evidence="1" type="ORF">CBG25646</name>
    <name evidence="1" type="ORF">CBG_25646</name>
</gene>
<dbReference type="AlphaFoldDB" id="B6IFD0"/>
<organism evidence="1 2">
    <name type="scientific">Caenorhabditis briggsae</name>
    <dbReference type="NCBI Taxonomy" id="6238"/>
    <lineage>
        <taxon>Eukaryota</taxon>
        <taxon>Metazoa</taxon>
        <taxon>Ecdysozoa</taxon>
        <taxon>Nematoda</taxon>
        <taxon>Chromadorea</taxon>
        <taxon>Rhabditida</taxon>
        <taxon>Rhabditina</taxon>
        <taxon>Rhabditomorpha</taxon>
        <taxon>Rhabditoidea</taxon>
        <taxon>Rhabditidae</taxon>
        <taxon>Peloderinae</taxon>
        <taxon>Caenorhabditis</taxon>
    </lineage>
</organism>
<keyword evidence="2" id="KW-1185">Reference proteome</keyword>
<dbReference type="EMBL" id="HE601438">
    <property type="protein sequence ID" value="CAR98610.1"/>
    <property type="molecule type" value="Genomic_DNA"/>
</dbReference>
<reference evidence="1 2" key="2">
    <citation type="journal article" date="2011" name="PLoS Genet.">
        <title>Caenorhabditis briggsae recombinant inbred line genotypes reveal inter-strain incompatibility and the evolution of recombination.</title>
        <authorList>
            <person name="Ross J.A."/>
            <person name="Koboldt D.C."/>
            <person name="Staisch J.E."/>
            <person name="Chamberlin H.M."/>
            <person name="Gupta B.P."/>
            <person name="Miller R.D."/>
            <person name="Baird S.E."/>
            <person name="Haag E.S."/>
        </authorList>
    </citation>
    <scope>NUCLEOTIDE SEQUENCE [LARGE SCALE GENOMIC DNA]</scope>
    <source>
        <strain evidence="1 2">AF16</strain>
    </source>
</reference>
<dbReference type="Proteomes" id="UP000008549">
    <property type="component" value="Unassembled WGS sequence"/>
</dbReference>
<name>B6IFD0_CAEBR</name>
<dbReference type="KEGG" id="cbr:CBG_25646"/>
<dbReference type="HOGENOM" id="CLU_2981058_0_0_1"/>
<reference evidence="1 2" key="1">
    <citation type="journal article" date="2003" name="PLoS Biol.">
        <title>The genome sequence of Caenorhabditis briggsae: a platform for comparative genomics.</title>
        <authorList>
            <person name="Stein L.D."/>
            <person name="Bao Z."/>
            <person name="Blasiar D."/>
            <person name="Blumenthal T."/>
            <person name="Brent M.R."/>
            <person name="Chen N."/>
            <person name="Chinwalla A."/>
            <person name="Clarke L."/>
            <person name="Clee C."/>
            <person name="Coghlan A."/>
            <person name="Coulson A."/>
            <person name="D'Eustachio P."/>
            <person name="Fitch D.H."/>
            <person name="Fulton L.A."/>
            <person name="Fulton R.E."/>
            <person name="Griffiths-Jones S."/>
            <person name="Harris T.W."/>
            <person name="Hillier L.W."/>
            <person name="Kamath R."/>
            <person name="Kuwabara P.E."/>
            <person name="Mardis E.R."/>
            <person name="Marra M.A."/>
            <person name="Miner T.L."/>
            <person name="Minx P."/>
            <person name="Mullikin J.C."/>
            <person name="Plumb R.W."/>
            <person name="Rogers J."/>
            <person name="Schein J.E."/>
            <person name="Sohrmann M."/>
            <person name="Spieth J."/>
            <person name="Stajich J.E."/>
            <person name="Wei C."/>
            <person name="Willey D."/>
            <person name="Wilson R.K."/>
            <person name="Durbin R."/>
            <person name="Waterston R.H."/>
        </authorList>
    </citation>
    <scope>NUCLEOTIDE SEQUENCE [LARGE SCALE GENOMIC DNA]</scope>
    <source>
        <strain evidence="1 2">AF16</strain>
    </source>
</reference>